<protein>
    <submittedName>
        <fullName evidence="2">PD-(D/E)XK nuclease superfamily protein</fullName>
    </submittedName>
</protein>
<reference evidence="2 3" key="1">
    <citation type="submission" date="2019-02" db="EMBL/GenBank/DDBJ databases">
        <title>Planctomycetal bacteria perform biofilm scaping via a novel small molecule.</title>
        <authorList>
            <person name="Jeske O."/>
            <person name="Boedeker C."/>
            <person name="Wiegand S."/>
            <person name="Breitling P."/>
            <person name="Kallscheuer N."/>
            <person name="Jogler M."/>
            <person name="Rohde M."/>
            <person name="Petersen J."/>
            <person name="Medema M.H."/>
            <person name="Surup F."/>
            <person name="Jogler C."/>
        </authorList>
    </citation>
    <scope>NUCLEOTIDE SEQUENCE [LARGE SCALE GENOMIC DNA]</scope>
    <source>
        <strain evidence="2 3">Mal15</strain>
    </source>
</reference>
<dbReference type="InterPro" id="IPR021229">
    <property type="entry name" value="DUF2800"/>
</dbReference>
<sequence>MPEIHSKFSASGTDRWLACPASVEEPSVESKSSEYAAEGTVAHALAEHCWMLGVPPSEFIGQPRSCDGYTITIDTEMAEAVQIYLDVLEDATESATGVVETRIEHSKLAGFGGTLDFGVPAQQHIIDFKYGAGVTVEAEGNAQLSSYALLFCDYFQNGRILDTEITIVQPRTNHPDGPIRSWKADREYLADFYERVSKVINGVRAEELHAGDHCRWCPRAVNCPELSELTLRMAKSDFDADQMTPDKAAEVLAMRKAVKTYIEGVEAWVKGRLELGDSIPGYKLVDTYHNRKYAIDENEIVRRCRNKKFGKKQIYETRLMSPAQLEKVVGKELVTGMVERPHKGTTVVPESDRRKAVERKPASEEFESCESE</sequence>
<dbReference type="KEGG" id="smam:Mal15_22270"/>
<name>A0A5B9MCE0_9BACT</name>
<dbReference type="AlphaFoldDB" id="A0A5B9MCE0"/>
<organism evidence="2 3">
    <name type="scientific">Stieleria maiorica</name>
    <dbReference type="NCBI Taxonomy" id="2795974"/>
    <lineage>
        <taxon>Bacteria</taxon>
        <taxon>Pseudomonadati</taxon>
        <taxon>Planctomycetota</taxon>
        <taxon>Planctomycetia</taxon>
        <taxon>Pirellulales</taxon>
        <taxon>Pirellulaceae</taxon>
        <taxon>Stieleria</taxon>
    </lineage>
</organism>
<feature type="region of interest" description="Disordered" evidence="1">
    <location>
        <begin position="343"/>
        <end position="372"/>
    </location>
</feature>
<evidence type="ECO:0000313" key="2">
    <source>
        <dbReference type="EMBL" id="QEF98179.1"/>
    </source>
</evidence>
<dbReference type="InterPro" id="IPR011604">
    <property type="entry name" value="PDDEXK-like_dom_sf"/>
</dbReference>
<evidence type="ECO:0000313" key="3">
    <source>
        <dbReference type="Proteomes" id="UP000321353"/>
    </source>
</evidence>
<dbReference type="RefSeq" id="WP_147867739.1">
    <property type="nucleotide sequence ID" value="NZ_CP036264.1"/>
</dbReference>
<gene>
    <name evidence="2" type="ORF">Mal15_22270</name>
</gene>
<feature type="compositionally biased region" description="Basic and acidic residues" evidence="1">
    <location>
        <begin position="350"/>
        <end position="363"/>
    </location>
</feature>
<dbReference type="Pfam" id="PF10926">
    <property type="entry name" value="DUF2800"/>
    <property type="match status" value="1"/>
</dbReference>
<dbReference type="Gene3D" id="3.90.320.10">
    <property type="match status" value="1"/>
</dbReference>
<evidence type="ECO:0000256" key="1">
    <source>
        <dbReference type="SAM" id="MobiDB-lite"/>
    </source>
</evidence>
<accession>A0A5B9MCE0</accession>
<dbReference type="EMBL" id="CP036264">
    <property type="protein sequence ID" value="QEF98179.1"/>
    <property type="molecule type" value="Genomic_DNA"/>
</dbReference>
<proteinExistence type="predicted"/>
<keyword evidence="3" id="KW-1185">Reference proteome</keyword>
<dbReference type="Proteomes" id="UP000321353">
    <property type="component" value="Chromosome"/>
</dbReference>